<reference evidence="2" key="3">
    <citation type="submission" date="2015-02" db="UniProtKB">
        <authorList>
            <consortium name="EnsemblProtists"/>
        </authorList>
    </citation>
    <scope>IDENTIFICATION</scope>
    <source>
        <strain evidence="2">DAOM BR144</strain>
    </source>
</reference>
<keyword evidence="3" id="KW-1185">Reference proteome</keyword>
<dbReference type="VEuPathDB" id="FungiDB:PYU1_G011524"/>
<dbReference type="Proteomes" id="UP000019132">
    <property type="component" value="Unassembled WGS sequence"/>
</dbReference>
<proteinExistence type="predicted"/>
<dbReference type="GO" id="GO:0005764">
    <property type="term" value="C:lysosome"/>
    <property type="evidence" value="ECO:0007669"/>
    <property type="project" value="TreeGrafter"/>
</dbReference>
<accession>K3X2V1</accession>
<protein>
    <recommendedName>
        <fullName evidence="4">AB hydrolase-1 domain-containing protein</fullName>
    </recommendedName>
</protein>
<dbReference type="PANTHER" id="PTHR11247">
    <property type="entry name" value="PALMITOYL-PROTEIN THIOESTERASE/DOLICHYLDIPHOSPHATASE 1"/>
    <property type="match status" value="1"/>
</dbReference>
<dbReference type="Gene3D" id="3.40.50.1820">
    <property type="entry name" value="alpha/beta hydrolase"/>
    <property type="match status" value="1"/>
</dbReference>
<dbReference type="SUPFAM" id="SSF53474">
    <property type="entry name" value="alpha/beta-Hydrolases"/>
    <property type="match status" value="1"/>
</dbReference>
<name>K3X2V1_GLOUD</name>
<reference evidence="3" key="1">
    <citation type="journal article" date="2010" name="Genome Biol.">
        <title>Genome sequence of the necrotrophic plant pathogen Pythium ultimum reveals original pathogenicity mechanisms and effector repertoire.</title>
        <authorList>
            <person name="Levesque C.A."/>
            <person name="Brouwer H."/>
            <person name="Cano L."/>
            <person name="Hamilton J.P."/>
            <person name="Holt C."/>
            <person name="Huitema E."/>
            <person name="Raffaele S."/>
            <person name="Robideau G.P."/>
            <person name="Thines M."/>
            <person name="Win J."/>
            <person name="Zerillo M.M."/>
            <person name="Beakes G.W."/>
            <person name="Boore J.L."/>
            <person name="Busam D."/>
            <person name="Dumas B."/>
            <person name="Ferriera S."/>
            <person name="Fuerstenberg S.I."/>
            <person name="Gachon C.M."/>
            <person name="Gaulin E."/>
            <person name="Govers F."/>
            <person name="Grenville-Briggs L."/>
            <person name="Horner N."/>
            <person name="Hostetler J."/>
            <person name="Jiang R.H."/>
            <person name="Johnson J."/>
            <person name="Krajaejun T."/>
            <person name="Lin H."/>
            <person name="Meijer H.J."/>
            <person name="Moore B."/>
            <person name="Morris P."/>
            <person name="Phuntmart V."/>
            <person name="Puiu D."/>
            <person name="Shetty J."/>
            <person name="Stajich J.E."/>
            <person name="Tripathy S."/>
            <person name="Wawra S."/>
            <person name="van West P."/>
            <person name="Whitty B.R."/>
            <person name="Coutinho P.M."/>
            <person name="Henrissat B."/>
            <person name="Martin F."/>
            <person name="Thomas P.D."/>
            <person name="Tyler B.M."/>
            <person name="De Vries R.P."/>
            <person name="Kamoun S."/>
            <person name="Yandell M."/>
            <person name="Tisserat N."/>
            <person name="Buell C.R."/>
        </authorList>
    </citation>
    <scope>NUCLEOTIDE SEQUENCE</scope>
    <source>
        <strain evidence="3">DAOM:BR144</strain>
    </source>
</reference>
<dbReference type="EnsemblProtists" id="PYU1_T011550">
    <property type="protein sequence ID" value="PYU1_T011550"/>
    <property type="gene ID" value="PYU1_G011524"/>
</dbReference>
<dbReference type="HOGENOM" id="CLU_050158_0_1_1"/>
<dbReference type="OMA" id="AHADWIF"/>
<dbReference type="AlphaFoldDB" id="K3X2V1"/>
<dbReference type="InterPro" id="IPR029058">
    <property type="entry name" value="AB_hydrolase_fold"/>
</dbReference>
<evidence type="ECO:0000313" key="3">
    <source>
        <dbReference type="Proteomes" id="UP000019132"/>
    </source>
</evidence>
<sequence length="327" mass="36158">MTVSHAPPAHRSSLPVFFFHGVTMDATAGDMMAAKLKEEGRHCVALSFATGPESTRSLHDQVPLAIAQIRSIVKDDARFDDGYIFVGFSLGGLIARAVIEEMDDHKVRSFVSLAAAANGTFYGAKPEDQRALVGFMNYVAPAFFAGTGFDLTKYGPADYTGKYQYDHEAFVRSHPEFQNKFAQFNISRSPVASDLLAYNTFLPKINNLTPASTDAEKQDQQRRRANFLKLEHAHYVASPDDGALAPWQTSVLGQYSELASVEDILTKFASMTVLEMEETAEYQQDTYGLKTLNARGGLFRHIVPGVAHADWIFNGEVYDKHVYPLLG</sequence>
<dbReference type="PANTHER" id="PTHR11247:SF8">
    <property type="entry name" value="PALMITOYL-PROTEIN THIOESTERASE 1"/>
    <property type="match status" value="1"/>
</dbReference>
<keyword evidence="1" id="KW-0378">Hydrolase</keyword>
<reference evidence="3" key="2">
    <citation type="submission" date="2010-04" db="EMBL/GenBank/DDBJ databases">
        <authorList>
            <person name="Buell R."/>
            <person name="Hamilton J."/>
            <person name="Hostetler J."/>
        </authorList>
    </citation>
    <scope>NUCLEOTIDE SEQUENCE [LARGE SCALE GENOMIC DNA]</scope>
    <source>
        <strain evidence="3">DAOM:BR144</strain>
    </source>
</reference>
<dbReference type="eggNOG" id="KOG2541">
    <property type="taxonomic scope" value="Eukaryota"/>
</dbReference>
<dbReference type="STRING" id="431595.K3X2V1"/>
<dbReference type="Pfam" id="PF02089">
    <property type="entry name" value="Palm_thioest"/>
    <property type="match status" value="1"/>
</dbReference>
<dbReference type="EMBL" id="GL376571">
    <property type="status" value="NOT_ANNOTATED_CDS"/>
    <property type="molecule type" value="Genomic_DNA"/>
</dbReference>
<organism evidence="2 3">
    <name type="scientific">Globisporangium ultimum (strain ATCC 200006 / CBS 805.95 / DAOM BR144)</name>
    <name type="common">Pythium ultimum</name>
    <dbReference type="NCBI Taxonomy" id="431595"/>
    <lineage>
        <taxon>Eukaryota</taxon>
        <taxon>Sar</taxon>
        <taxon>Stramenopiles</taxon>
        <taxon>Oomycota</taxon>
        <taxon>Peronosporomycetes</taxon>
        <taxon>Pythiales</taxon>
        <taxon>Pythiaceae</taxon>
        <taxon>Globisporangium</taxon>
    </lineage>
</organism>
<evidence type="ECO:0000313" key="2">
    <source>
        <dbReference type="EnsemblProtists" id="PYU1_T011550"/>
    </source>
</evidence>
<dbReference type="GO" id="GO:0016790">
    <property type="term" value="F:thiolester hydrolase activity"/>
    <property type="evidence" value="ECO:0007669"/>
    <property type="project" value="TreeGrafter"/>
</dbReference>
<evidence type="ECO:0000256" key="1">
    <source>
        <dbReference type="ARBA" id="ARBA00022801"/>
    </source>
</evidence>
<dbReference type="InParanoid" id="K3X2V1"/>
<evidence type="ECO:0008006" key="4">
    <source>
        <dbReference type="Google" id="ProtNLM"/>
    </source>
</evidence>